<protein>
    <submittedName>
        <fullName evidence="1">Uncharacterized protein</fullName>
    </submittedName>
</protein>
<dbReference type="AlphaFoldDB" id="A0A8H3WZ72"/>
<dbReference type="EMBL" id="WTPW01002334">
    <property type="protein sequence ID" value="KAF0386379.1"/>
    <property type="molecule type" value="Genomic_DNA"/>
</dbReference>
<proteinExistence type="predicted"/>
<dbReference type="Proteomes" id="UP000439903">
    <property type="component" value="Unassembled WGS sequence"/>
</dbReference>
<reference evidence="1 2" key="1">
    <citation type="journal article" date="2019" name="Environ. Microbiol.">
        <title>At the nexus of three kingdoms: the genome of the mycorrhizal fungus Gigaspora margarita provides insights into plant, endobacterial and fungal interactions.</title>
        <authorList>
            <person name="Venice F."/>
            <person name="Ghignone S."/>
            <person name="Salvioli di Fossalunga A."/>
            <person name="Amselem J."/>
            <person name="Novero M."/>
            <person name="Xianan X."/>
            <person name="Sedzielewska Toro K."/>
            <person name="Morin E."/>
            <person name="Lipzen A."/>
            <person name="Grigoriev I.V."/>
            <person name="Henrissat B."/>
            <person name="Martin F.M."/>
            <person name="Bonfante P."/>
        </authorList>
    </citation>
    <scope>NUCLEOTIDE SEQUENCE [LARGE SCALE GENOMIC DNA]</scope>
    <source>
        <strain evidence="1 2">BEG34</strain>
    </source>
</reference>
<accession>A0A8H3WZ72</accession>
<evidence type="ECO:0000313" key="2">
    <source>
        <dbReference type="Proteomes" id="UP000439903"/>
    </source>
</evidence>
<gene>
    <name evidence="1" type="ORF">F8M41_011399</name>
</gene>
<comment type="caution">
    <text evidence="1">The sequence shown here is derived from an EMBL/GenBank/DDBJ whole genome shotgun (WGS) entry which is preliminary data.</text>
</comment>
<name>A0A8H3WZ72_GIGMA</name>
<keyword evidence="2" id="KW-1185">Reference proteome</keyword>
<evidence type="ECO:0000313" key="1">
    <source>
        <dbReference type="EMBL" id="KAF0386379.1"/>
    </source>
</evidence>
<sequence length="109" mass="12267">MEQYQWSRSPLIPLDKCANPAFQVYLNLIRDSSEPGLVCGSLEHNSCEPESGSSESGLVCGSLEYNYVLMFAYVFAFINIRNIISITFPQIPIATKTLPLRIEFNVKCQ</sequence>
<organism evidence="1 2">
    <name type="scientific">Gigaspora margarita</name>
    <dbReference type="NCBI Taxonomy" id="4874"/>
    <lineage>
        <taxon>Eukaryota</taxon>
        <taxon>Fungi</taxon>
        <taxon>Fungi incertae sedis</taxon>
        <taxon>Mucoromycota</taxon>
        <taxon>Glomeromycotina</taxon>
        <taxon>Glomeromycetes</taxon>
        <taxon>Diversisporales</taxon>
        <taxon>Gigasporaceae</taxon>
        <taxon>Gigaspora</taxon>
    </lineage>
</organism>